<sequence>MSYQDRTLTCADCGQDFTWTAGEQEFYAQRGLTNEPRRCPDCRRARKSQQGGGGGGYASGGGYGGGGGYSSGGGYDRPQRQMFAAVCSQCGKETQVPFQPRGDKPVYCSDCFAEKRQSSGYGGGGGYGSRDRY</sequence>
<evidence type="ECO:0000259" key="3">
    <source>
        <dbReference type="Pfam" id="PF23477"/>
    </source>
</evidence>
<dbReference type="NCBIfam" id="TIGR04272">
    <property type="entry name" value="cxxc_cxxc_Mbark"/>
    <property type="match status" value="1"/>
</dbReference>
<gene>
    <name evidence="4" type="ORF">AVDCRST_MAG18-4026</name>
</gene>
<protein>
    <submittedName>
        <fullName evidence="4">Uncharacterized protein</fullName>
    </submittedName>
</protein>
<evidence type="ECO:0000256" key="1">
    <source>
        <dbReference type="SAM" id="MobiDB-lite"/>
    </source>
</evidence>
<dbReference type="Pfam" id="PF13451">
    <property type="entry name" value="zf_Tbcl"/>
    <property type="match status" value="1"/>
</dbReference>
<reference evidence="4" key="1">
    <citation type="submission" date="2020-02" db="EMBL/GenBank/DDBJ databases">
        <authorList>
            <person name="Meier V. D."/>
        </authorList>
    </citation>
    <scope>NUCLEOTIDE SEQUENCE</scope>
    <source>
        <strain evidence="4">AVDCRST_MAG18</strain>
    </source>
</reference>
<evidence type="ECO:0000313" key="4">
    <source>
        <dbReference type="EMBL" id="CAA9586986.1"/>
    </source>
</evidence>
<evidence type="ECO:0000259" key="2">
    <source>
        <dbReference type="Pfam" id="PF13451"/>
    </source>
</evidence>
<feature type="domain" description="CxxC-x17-CxxC" evidence="3">
    <location>
        <begin position="80"/>
        <end position="116"/>
    </location>
</feature>
<dbReference type="AlphaFoldDB" id="A0A6J4VU61"/>
<feature type="region of interest" description="Disordered" evidence="1">
    <location>
        <begin position="34"/>
        <end position="62"/>
    </location>
</feature>
<dbReference type="InterPro" id="IPR025306">
    <property type="entry name" value="Zn-bnd_dom_prob"/>
</dbReference>
<organism evidence="4">
    <name type="scientific">uncultured Thermomicrobiales bacterium</name>
    <dbReference type="NCBI Taxonomy" id="1645740"/>
    <lineage>
        <taxon>Bacteria</taxon>
        <taxon>Pseudomonadati</taxon>
        <taxon>Thermomicrobiota</taxon>
        <taxon>Thermomicrobia</taxon>
        <taxon>Thermomicrobiales</taxon>
        <taxon>environmental samples</taxon>
    </lineage>
</organism>
<dbReference type="Pfam" id="PF23477">
    <property type="entry name" value="zf_Tbcl_2"/>
    <property type="match status" value="1"/>
</dbReference>
<dbReference type="InterPro" id="IPR026363">
    <property type="entry name" value="CxxC-x17-CxxC_dom"/>
</dbReference>
<accession>A0A6J4VU61</accession>
<dbReference type="EMBL" id="CADCWN010000318">
    <property type="protein sequence ID" value="CAA9586986.1"/>
    <property type="molecule type" value="Genomic_DNA"/>
</dbReference>
<name>A0A6J4VU61_9BACT</name>
<feature type="compositionally biased region" description="Gly residues" evidence="1">
    <location>
        <begin position="50"/>
        <end position="62"/>
    </location>
</feature>
<feature type="domain" description="Probable zinc-binding" evidence="2">
    <location>
        <begin position="4"/>
        <end position="50"/>
    </location>
</feature>
<proteinExistence type="predicted"/>